<reference evidence="7" key="1">
    <citation type="journal article" date="2019" name="Nat. Commun.">
        <title>The genome of broomcorn millet.</title>
        <authorList>
            <person name="Zou C."/>
            <person name="Miki D."/>
            <person name="Li D."/>
            <person name="Tang Q."/>
            <person name="Xiao L."/>
            <person name="Rajput S."/>
            <person name="Deng P."/>
            <person name="Jia W."/>
            <person name="Huang R."/>
            <person name="Zhang M."/>
            <person name="Sun Y."/>
            <person name="Hu J."/>
            <person name="Fu X."/>
            <person name="Schnable P.S."/>
            <person name="Li F."/>
            <person name="Zhang H."/>
            <person name="Feng B."/>
            <person name="Zhu X."/>
            <person name="Liu R."/>
            <person name="Schnable J.C."/>
            <person name="Zhu J.-K."/>
            <person name="Zhang H."/>
        </authorList>
    </citation>
    <scope>NUCLEOTIDE SEQUENCE [LARGE SCALE GENOMIC DNA]</scope>
</reference>
<keyword evidence="2 4" id="KW-0479">Metal-binding</keyword>
<gene>
    <name evidence="6" type="ORF">C2845_PM05G14280</name>
</gene>
<organism evidence="6 7">
    <name type="scientific">Panicum miliaceum</name>
    <name type="common">Proso millet</name>
    <name type="synonym">Broomcorn millet</name>
    <dbReference type="NCBI Taxonomy" id="4540"/>
    <lineage>
        <taxon>Eukaryota</taxon>
        <taxon>Viridiplantae</taxon>
        <taxon>Streptophyta</taxon>
        <taxon>Embryophyta</taxon>
        <taxon>Tracheophyta</taxon>
        <taxon>Spermatophyta</taxon>
        <taxon>Magnoliopsida</taxon>
        <taxon>Liliopsida</taxon>
        <taxon>Poales</taxon>
        <taxon>Poaceae</taxon>
        <taxon>PACMAD clade</taxon>
        <taxon>Panicoideae</taxon>
        <taxon>Panicodae</taxon>
        <taxon>Paniceae</taxon>
        <taxon>Panicinae</taxon>
        <taxon>Panicum</taxon>
        <taxon>Panicum sect. Panicum</taxon>
    </lineage>
</organism>
<dbReference type="GO" id="GO:0046872">
    <property type="term" value="F:metal ion binding"/>
    <property type="evidence" value="ECO:0007669"/>
    <property type="project" value="UniProtKB-UniRule"/>
</dbReference>
<evidence type="ECO:0000256" key="3">
    <source>
        <dbReference type="ARBA" id="ARBA00022851"/>
    </source>
</evidence>
<keyword evidence="3 4" id="KW-0480">Metal-thiolate cluster</keyword>
<evidence type="ECO:0000256" key="1">
    <source>
        <dbReference type="ARBA" id="ARBA00005802"/>
    </source>
</evidence>
<dbReference type="InterPro" id="IPR000347">
    <property type="entry name" value="Metalthion_15p"/>
</dbReference>
<feature type="region of interest" description="Disordered" evidence="5">
    <location>
        <begin position="1"/>
        <end position="51"/>
    </location>
</feature>
<accession>A0A3L6SWM8</accession>
<comment type="caution">
    <text evidence="6">The sequence shown here is derived from an EMBL/GenBank/DDBJ whole genome shotgun (WGS) entry which is preliminary data.</text>
</comment>
<dbReference type="EMBL" id="PQIB02000003">
    <property type="protein sequence ID" value="RLN27915.1"/>
    <property type="molecule type" value="Genomic_DNA"/>
</dbReference>
<dbReference type="PANTHER" id="PTHR33543:SF37">
    <property type="entry name" value="METALLOTHIONEIN-LIKE PROTEIN 4B"/>
    <property type="match status" value="1"/>
</dbReference>
<evidence type="ECO:0000256" key="5">
    <source>
        <dbReference type="SAM" id="MobiDB-lite"/>
    </source>
</evidence>
<evidence type="ECO:0000313" key="7">
    <source>
        <dbReference type="Proteomes" id="UP000275267"/>
    </source>
</evidence>
<dbReference type="PANTHER" id="PTHR33543">
    <property type="entry name" value="METALLOTHIONEIN-LIKE PROTEIN 2A"/>
    <property type="match status" value="1"/>
</dbReference>
<dbReference type="AlphaFoldDB" id="A0A3L6SWM8"/>
<dbReference type="Proteomes" id="UP000275267">
    <property type="component" value="Unassembled WGS sequence"/>
</dbReference>
<sequence>MEEPPPDALAAARRQPLATAGSQPLESGHRRLPAPGGGAPARRPGRRRRWPLAEAAPALSEAAGVLEVPEDLQVSEDVLRCKLQLRFELRLQRNMYPDLAEKSGAAAPATATMVLGIAPEEKGRLEEGFEKAAESGEAGHGCSCGSGCKCSPCNC</sequence>
<keyword evidence="7" id="KW-1185">Reference proteome</keyword>
<proteinExistence type="inferred from homology"/>
<comment type="function">
    <text evidence="4">Metallothioneins have a high content of cysteine residues that bind various heavy metals.</text>
</comment>
<evidence type="ECO:0000256" key="2">
    <source>
        <dbReference type="ARBA" id="ARBA00022723"/>
    </source>
</evidence>
<name>A0A3L6SWM8_PANMI</name>
<evidence type="ECO:0000256" key="4">
    <source>
        <dbReference type="RuleBase" id="RU369052"/>
    </source>
</evidence>
<evidence type="ECO:0000313" key="6">
    <source>
        <dbReference type="EMBL" id="RLN27915.1"/>
    </source>
</evidence>
<comment type="similarity">
    <text evidence="1 4">Belongs to the metallothionein superfamily. Type 15 family.</text>
</comment>
<dbReference type="Pfam" id="PF01439">
    <property type="entry name" value="Metallothio_2"/>
    <property type="match status" value="1"/>
</dbReference>
<protein>
    <recommendedName>
        <fullName evidence="4">Metallothionein-like protein</fullName>
    </recommendedName>
</protein>